<feature type="chain" id="PRO_5045835446" evidence="1">
    <location>
        <begin position="24"/>
        <end position="144"/>
    </location>
</feature>
<keyword evidence="3" id="KW-1185">Reference proteome</keyword>
<reference evidence="2 3" key="1">
    <citation type="submission" date="2020-11" db="EMBL/GenBank/DDBJ databases">
        <authorList>
            <person name="Kim M.K."/>
        </authorList>
    </citation>
    <scope>NUCLEOTIDE SEQUENCE [LARGE SCALE GENOMIC DNA]</scope>
    <source>
        <strain evidence="2 3">BT683</strain>
    </source>
</reference>
<comment type="caution">
    <text evidence="2">The sequence shown here is derived from an EMBL/GenBank/DDBJ whole genome shotgun (WGS) entry which is preliminary data.</text>
</comment>
<dbReference type="Proteomes" id="UP000597617">
    <property type="component" value="Unassembled WGS sequence"/>
</dbReference>
<accession>A0ABS0II60</accession>
<evidence type="ECO:0000313" key="2">
    <source>
        <dbReference type="EMBL" id="MBF9238053.1"/>
    </source>
</evidence>
<evidence type="ECO:0000313" key="3">
    <source>
        <dbReference type="Proteomes" id="UP000597617"/>
    </source>
</evidence>
<protein>
    <submittedName>
        <fullName evidence="2">Uncharacterized protein</fullName>
    </submittedName>
</protein>
<proteinExistence type="predicted"/>
<sequence length="144" mass="15997">MNSIAVLCVILPCLLGSDGNALAQVPAPSPQAGATACGPDVRVEAFFQQHLAALAHALQQREPLSLAERQFVYLVIFLSGANTPVESYTGRPILQPADVDAYRTWYDQHRDRISWRHVTELQEWLAAPLVSEEQVGRMKSFRIK</sequence>
<dbReference type="RefSeq" id="WP_196282418.1">
    <property type="nucleotide sequence ID" value="NZ_JADQDQ010000004.1"/>
</dbReference>
<feature type="signal peptide" evidence="1">
    <location>
        <begin position="1"/>
        <end position="23"/>
    </location>
</feature>
<gene>
    <name evidence="2" type="ORF">I2I05_11670</name>
</gene>
<dbReference type="EMBL" id="JADQDQ010000004">
    <property type="protein sequence ID" value="MBF9238053.1"/>
    <property type="molecule type" value="Genomic_DNA"/>
</dbReference>
<keyword evidence="1" id="KW-0732">Signal</keyword>
<name>A0ABS0II60_9BACT</name>
<organism evidence="2 3">
    <name type="scientific">Hymenobacter jeongseonensis</name>
    <dbReference type="NCBI Taxonomy" id="2791027"/>
    <lineage>
        <taxon>Bacteria</taxon>
        <taxon>Pseudomonadati</taxon>
        <taxon>Bacteroidota</taxon>
        <taxon>Cytophagia</taxon>
        <taxon>Cytophagales</taxon>
        <taxon>Hymenobacteraceae</taxon>
        <taxon>Hymenobacter</taxon>
    </lineage>
</organism>
<evidence type="ECO:0000256" key="1">
    <source>
        <dbReference type="SAM" id="SignalP"/>
    </source>
</evidence>